<reference evidence="2" key="1">
    <citation type="submission" date="2021-03" db="EMBL/GenBank/DDBJ databases">
        <authorList>
            <person name="Bekaert M."/>
        </authorList>
    </citation>
    <scope>NUCLEOTIDE SEQUENCE</scope>
</reference>
<dbReference type="OrthoDB" id="6271941at2759"/>
<dbReference type="SMART" id="SM00034">
    <property type="entry name" value="CLECT"/>
    <property type="match status" value="1"/>
</dbReference>
<feature type="domain" description="C-type lectin" evidence="1">
    <location>
        <begin position="125"/>
        <end position="250"/>
    </location>
</feature>
<dbReference type="InterPro" id="IPR016186">
    <property type="entry name" value="C-type_lectin-like/link_sf"/>
</dbReference>
<accession>A0A8S3PVS3</accession>
<name>A0A8S3PVS3_MYTED</name>
<dbReference type="Pfam" id="PF00059">
    <property type="entry name" value="Lectin_C"/>
    <property type="match status" value="1"/>
</dbReference>
<dbReference type="InterPro" id="IPR016187">
    <property type="entry name" value="CTDL_fold"/>
</dbReference>
<dbReference type="SUPFAM" id="SSF56436">
    <property type="entry name" value="C-type lectin-like"/>
    <property type="match status" value="1"/>
</dbReference>
<evidence type="ECO:0000313" key="2">
    <source>
        <dbReference type="EMBL" id="CAG2188039.1"/>
    </source>
</evidence>
<gene>
    <name evidence="2" type="ORF">MEDL_3484</name>
</gene>
<organism evidence="2 3">
    <name type="scientific">Mytilus edulis</name>
    <name type="common">Blue mussel</name>
    <dbReference type="NCBI Taxonomy" id="6550"/>
    <lineage>
        <taxon>Eukaryota</taxon>
        <taxon>Metazoa</taxon>
        <taxon>Spiralia</taxon>
        <taxon>Lophotrochozoa</taxon>
        <taxon>Mollusca</taxon>
        <taxon>Bivalvia</taxon>
        <taxon>Autobranchia</taxon>
        <taxon>Pteriomorphia</taxon>
        <taxon>Mytilida</taxon>
        <taxon>Mytiloidea</taxon>
        <taxon>Mytilidae</taxon>
        <taxon>Mytilinae</taxon>
        <taxon>Mytilus</taxon>
    </lineage>
</organism>
<dbReference type="PANTHER" id="PTHR22803">
    <property type="entry name" value="MANNOSE, PHOSPHOLIPASE, LECTIN RECEPTOR RELATED"/>
    <property type="match status" value="1"/>
</dbReference>
<dbReference type="Proteomes" id="UP000683360">
    <property type="component" value="Unassembled WGS sequence"/>
</dbReference>
<dbReference type="AlphaFoldDB" id="A0A8S3PVS3"/>
<evidence type="ECO:0000259" key="1">
    <source>
        <dbReference type="PROSITE" id="PS50041"/>
    </source>
</evidence>
<proteinExistence type="predicted"/>
<comment type="caution">
    <text evidence="2">The sequence shown here is derived from an EMBL/GenBank/DDBJ whole genome shotgun (WGS) entry which is preliminary data.</text>
</comment>
<dbReference type="InterPro" id="IPR001304">
    <property type="entry name" value="C-type_lectin-like"/>
</dbReference>
<keyword evidence="3" id="KW-1185">Reference proteome</keyword>
<protein>
    <submittedName>
        <fullName evidence="2">COLEC12</fullName>
    </submittedName>
</protein>
<dbReference type="EMBL" id="CAJPWZ010000193">
    <property type="protein sequence ID" value="CAG2188039.1"/>
    <property type="molecule type" value="Genomic_DNA"/>
</dbReference>
<dbReference type="Gene3D" id="3.10.100.10">
    <property type="entry name" value="Mannose-Binding Protein A, subunit A"/>
    <property type="match status" value="1"/>
</dbReference>
<sequence length="278" mass="31542">MECTLCMMVFQLILQKYTERVNDAGHYFELKIFNLGESDFGKAFECQYSFLTSNSVTLTRDISHGPLTLSVETSQSNCRTEVKLKCLYFGPTCCTDDARVWSRNGTQIMNNDSLYDLCPSNWTRFADSCYYPSTHGQVHNFHTAATFCNGHSSHLVEIGSPEEQVFMEKLINKTNSLHDFWIGANDIDHEGIWKWNGSNTVLNYSHWCTGEPNNALQGEDCAALNVNNIPGKNFCWNDYSCKSYHNFVCEKSISAVSTTTNTYTLPTGTLVWRTVARK</sequence>
<dbReference type="InterPro" id="IPR050111">
    <property type="entry name" value="C-type_lectin/snaclec_domain"/>
</dbReference>
<dbReference type="PROSITE" id="PS50041">
    <property type="entry name" value="C_TYPE_LECTIN_2"/>
    <property type="match status" value="1"/>
</dbReference>
<evidence type="ECO:0000313" key="3">
    <source>
        <dbReference type="Proteomes" id="UP000683360"/>
    </source>
</evidence>